<protein>
    <submittedName>
        <fullName evidence="1">Uncharacterized protein</fullName>
    </submittedName>
</protein>
<dbReference type="AlphaFoldDB" id="A0A5C6BBW5"/>
<keyword evidence="2" id="KW-1185">Reference proteome</keyword>
<dbReference type="EMBL" id="SJPP01000002">
    <property type="protein sequence ID" value="TWU08981.1"/>
    <property type="molecule type" value="Genomic_DNA"/>
</dbReference>
<proteinExistence type="predicted"/>
<reference evidence="1 2" key="1">
    <citation type="submission" date="2019-02" db="EMBL/GenBank/DDBJ databases">
        <title>Deep-cultivation of Planctomycetes and their phenomic and genomic characterization uncovers novel biology.</title>
        <authorList>
            <person name="Wiegand S."/>
            <person name="Jogler M."/>
            <person name="Boedeker C."/>
            <person name="Pinto D."/>
            <person name="Vollmers J."/>
            <person name="Rivas-Marin E."/>
            <person name="Kohn T."/>
            <person name="Peeters S.H."/>
            <person name="Heuer A."/>
            <person name="Rast P."/>
            <person name="Oberbeckmann S."/>
            <person name="Bunk B."/>
            <person name="Jeske O."/>
            <person name="Meyerdierks A."/>
            <person name="Storesund J.E."/>
            <person name="Kallscheuer N."/>
            <person name="Luecker S."/>
            <person name="Lage O.M."/>
            <person name="Pohl T."/>
            <person name="Merkel B.J."/>
            <person name="Hornburger P."/>
            <person name="Mueller R.-W."/>
            <person name="Bruemmer F."/>
            <person name="Labrenz M."/>
            <person name="Spormann A.M."/>
            <person name="Op Den Camp H."/>
            <person name="Overmann J."/>
            <person name="Amann R."/>
            <person name="Jetten M.S.M."/>
            <person name="Mascher T."/>
            <person name="Medema M.H."/>
            <person name="Devos D.P."/>
            <person name="Kaster A.-K."/>
            <person name="Ovreas L."/>
            <person name="Rohde M."/>
            <person name="Galperin M.Y."/>
            <person name="Jogler C."/>
        </authorList>
    </citation>
    <scope>NUCLEOTIDE SEQUENCE [LARGE SCALE GENOMIC DNA]</scope>
    <source>
        <strain evidence="1 2">CA54</strain>
    </source>
</reference>
<sequence length="72" mass="7901">MGGRYLVNLGKLLMTLPTFLADHMAGDSSHIQRKGRVNHLEDAMHDEATLYPCLPVMIISFGRSSATEKAAD</sequence>
<comment type="caution">
    <text evidence="1">The sequence shown here is derived from an EMBL/GenBank/DDBJ whole genome shotgun (WGS) entry which is preliminary data.</text>
</comment>
<name>A0A5C6BBW5_9PLAN</name>
<gene>
    <name evidence="1" type="ORF">CA54_42210</name>
</gene>
<accession>A0A5C6BBW5</accession>
<evidence type="ECO:0000313" key="2">
    <source>
        <dbReference type="Proteomes" id="UP000320735"/>
    </source>
</evidence>
<organism evidence="1 2">
    <name type="scientific">Symmachiella macrocystis</name>
    <dbReference type="NCBI Taxonomy" id="2527985"/>
    <lineage>
        <taxon>Bacteria</taxon>
        <taxon>Pseudomonadati</taxon>
        <taxon>Planctomycetota</taxon>
        <taxon>Planctomycetia</taxon>
        <taxon>Planctomycetales</taxon>
        <taxon>Planctomycetaceae</taxon>
        <taxon>Symmachiella</taxon>
    </lineage>
</organism>
<dbReference type="Proteomes" id="UP000320735">
    <property type="component" value="Unassembled WGS sequence"/>
</dbReference>
<evidence type="ECO:0000313" key="1">
    <source>
        <dbReference type="EMBL" id="TWU08981.1"/>
    </source>
</evidence>